<keyword evidence="1" id="KW-0472">Membrane</keyword>
<keyword evidence="1" id="KW-0812">Transmembrane</keyword>
<dbReference type="AlphaFoldDB" id="A0AAV4XHB2"/>
<dbReference type="Proteomes" id="UP001054945">
    <property type="component" value="Unassembled WGS sequence"/>
</dbReference>
<evidence type="ECO:0000313" key="2">
    <source>
        <dbReference type="EMBL" id="GIY93330.1"/>
    </source>
</evidence>
<evidence type="ECO:0000256" key="1">
    <source>
        <dbReference type="SAM" id="Phobius"/>
    </source>
</evidence>
<name>A0AAV4XHB2_CAEEX</name>
<dbReference type="EMBL" id="BPLR01017650">
    <property type="protein sequence ID" value="GIY93330.1"/>
    <property type="molecule type" value="Genomic_DNA"/>
</dbReference>
<sequence>MVTKKSGAGVMRKCDAGSVKPRDLGIGGCFPCGVVHIKGHAPPQFAVLRHSALLHHSLRRETIATYSIQRSLSPGERAVRSRNCKKSSLSEVSEHLKLVFYEIPREKLENLVAWIIVIAVDSSTTITFLVFGKYYVSITRTLPNTVSVQSSNIDDKCLLRDISGDTGESRSVNRRHCGRHSSAANV</sequence>
<organism evidence="2 3">
    <name type="scientific">Caerostris extrusa</name>
    <name type="common">Bark spider</name>
    <name type="synonym">Caerostris bankana</name>
    <dbReference type="NCBI Taxonomy" id="172846"/>
    <lineage>
        <taxon>Eukaryota</taxon>
        <taxon>Metazoa</taxon>
        <taxon>Ecdysozoa</taxon>
        <taxon>Arthropoda</taxon>
        <taxon>Chelicerata</taxon>
        <taxon>Arachnida</taxon>
        <taxon>Araneae</taxon>
        <taxon>Araneomorphae</taxon>
        <taxon>Entelegynae</taxon>
        <taxon>Araneoidea</taxon>
        <taxon>Araneidae</taxon>
        <taxon>Caerostris</taxon>
    </lineage>
</organism>
<keyword evidence="3" id="KW-1185">Reference proteome</keyword>
<reference evidence="2 3" key="1">
    <citation type="submission" date="2021-06" db="EMBL/GenBank/DDBJ databases">
        <title>Caerostris extrusa draft genome.</title>
        <authorList>
            <person name="Kono N."/>
            <person name="Arakawa K."/>
        </authorList>
    </citation>
    <scope>NUCLEOTIDE SEQUENCE [LARGE SCALE GENOMIC DNA]</scope>
</reference>
<accession>A0AAV4XHB2</accession>
<protein>
    <submittedName>
        <fullName evidence="2">Uncharacterized protein</fullName>
    </submittedName>
</protein>
<gene>
    <name evidence="2" type="ORF">CEXT_45851</name>
</gene>
<comment type="caution">
    <text evidence="2">The sequence shown here is derived from an EMBL/GenBank/DDBJ whole genome shotgun (WGS) entry which is preliminary data.</text>
</comment>
<keyword evidence="1" id="KW-1133">Transmembrane helix</keyword>
<evidence type="ECO:0000313" key="3">
    <source>
        <dbReference type="Proteomes" id="UP001054945"/>
    </source>
</evidence>
<proteinExistence type="predicted"/>
<feature type="transmembrane region" description="Helical" evidence="1">
    <location>
        <begin position="111"/>
        <end position="131"/>
    </location>
</feature>